<proteinExistence type="predicted"/>
<dbReference type="PANTHER" id="PTHR11711">
    <property type="entry name" value="ADP RIBOSYLATION FACTOR-RELATED"/>
    <property type="match status" value="1"/>
</dbReference>
<dbReference type="Proteomes" id="UP000823046">
    <property type="component" value="Unassembled WGS sequence"/>
</dbReference>
<dbReference type="InterPro" id="IPR006689">
    <property type="entry name" value="Small_GTPase_ARF/SAR"/>
</dbReference>
<name>A0ABQ7J496_9APIC</name>
<keyword evidence="4" id="KW-1185">Reference proteome</keyword>
<dbReference type="InterPro" id="IPR027417">
    <property type="entry name" value="P-loop_NTPase"/>
</dbReference>
<evidence type="ECO:0000313" key="4">
    <source>
        <dbReference type="Proteomes" id="UP000823046"/>
    </source>
</evidence>
<evidence type="ECO:0000256" key="2">
    <source>
        <dbReference type="ARBA" id="ARBA00023134"/>
    </source>
</evidence>
<comment type="caution">
    <text evidence="3">The sequence shown here is derived from an EMBL/GenBank/DDBJ whole genome shotgun (WGS) entry which is preliminary data.</text>
</comment>
<gene>
    <name evidence="3" type="ORF">IE077_002902</name>
</gene>
<evidence type="ECO:0000256" key="1">
    <source>
        <dbReference type="ARBA" id="ARBA00022741"/>
    </source>
</evidence>
<feature type="non-terminal residue" evidence="3">
    <location>
        <position position="1"/>
    </location>
</feature>
<evidence type="ECO:0000313" key="3">
    <source>
        <dbReference type="EMBL" id="KAF8817909.1"/>
    </source>
</evidence>
<dbReference type="InterPro" id="IPR024156">
    <property type="entry name" value="Small_GTPase_ARF"/>
</dbReference>
<keyword evidence="2" id="KW-0342">GTP-binding</keyword>
<sequence length="98" mass="11136">APIKTRLVSPGGWRAGVASCDYVTIAAAWARSHQLLFEQIRPLWRHYYSNTHGLIFVVDSNDRDRIEDGSFKPHVLKRVMCLMNDEHVPPLTLLAPIV</sequence>
<accession>A0ABQ7J496</accession>
<organism evidence="3 4">
    <name type="scientific">Cardiosporidium cionae</name>
    <dbReference type="NCBI Taxonomy" id="476202"/>
    <lineage>
        <taxon>Eukaryota</taxon>
        <taxon>Sar</taxon>
        <taxon>Alveolata</taxon>
        <taxon>Apicomplexa</taxon>
        <taxon>Aconoidasida</taxon>
        <taxon>Nephromycida</taxon>
        <taxon>Cardiosporidium</taxon>
    </lineage>
</organism>
<protein>
    <submittedName>
        <fullName evidence="3">Uncharacterized protein</fullName>
    </submittedName>
</protein>
<dbReference type="Pfam" id="PF00025">
    <property type="entry name" value="Arf"/>
    <property type="match status" value="1"/>
</dbReference>
<dbReference type="EMBL" id="JADAQX010001238">
    <property type="protein sequence ID" value="KAF8817909.1"/>
    <property type="molecule type" value="Genomic_DNA"/>
</dbReference>
<keyword evidence="1" id="KW-0547">Nucleotide-binding</keyword>
<reference evidence="3 4" key="1">
    <citation type="journal article" date="2020" name="bioRxiv">
        <title>Metabolic contributions of an alphaproteobacterial endosymbiont in the apicomplexan Cardiosporidium cionae.</title>
        <authorList>
            <person name="Hunter E.S."/>
            <person name="Paight C.J."/>
            <person name="Lane C.E."/>
        </authorList>
    </citation>
    <scope>NUCLEOTIDE SEQUENCE [LARGE SCALE GENOMIC DNA]</scope>
    <source>
        <strain evidence="3">ESH_2018</strain>
    </source>
</reference>
<dbReference type="Gene3D" id="3.40.50.300">
    <property type="entry name" value="P-loop containing nucleotide triphosphate hydrolases"/>
    <property type="match status" value="1"/>
</dbReference>
<dbReference type="SUPFAM" id="SSF52540">
    <property type="entry name" value="P-loop containing nucleoside triphosphate hydrolases"/>
    <property type="match status" value="1"/>
</dbReference>